<comment type="similarity">
    <text evidence="2 10">Belongs to the organic radical-activating enzymes family.</text>
</comment>
<proteinExistence type="inferred from homology"/>
<comment type="subcellular location">
    <subcellularLocation>
        <location evidence="10">Cytoplasm</location>
    </subcellularLocation>
</comment>
<sequence>MEKARIHSIETMGLVDGPGVRVVVFMQGCKLRCAYCHNPDTWNLDGGYEITTGELLKKVKRYMPYFKNSGGGVTLSGGDPLLQPEFVAEFFRMCREEGIHTTLDTSGYGLGEYDEILKYTDLVLLDIKHIDEDEHKKLTGQGRHGFLEFLEALKRNNTKLWIRHVVVPGITDGEEHIRRLAEYINTIPNVEKVELLPYHTHGVNKYEKLNIKYRLEGVEPLSRERLEYLYEILNKVLHRREETQSRFKFAKDTSDSSKAI</sequence>
<dbReference type="InterPro" id="IPR058240">
    <property type="entry name" value="rSAM_sf"/>
</dbReference>
<feature type="domain" description="Radical SAM core" evidence="11">
    <location>
        <begin position="15"/>
        <end position="239"/>
    </location>
</feature>
<evidence type="ECO:0000313" key="13">
    <source>
        <dbReference type="Proteomes" id="UP000295325"/>
    </source>
</evidence>
<dbReference type="PROSITE" id="PS51918">
    <property type="entry name" value="RADICAL_SAM"/>
    <property type="match status" value="1"/>
</dbReference>
<dbReference type="CDD" id="cd01335">
    <property type="entry name" value="Radical_SAM"/>
    <property type="match status" value="1"/>
</dbReference>
<evidence type="ECO:0000256" key="7">
    <source>
        <dbReference type="ARBA" id="ARBA00023002"/>
    </source>
</evidence>
<evidence type="ECO:0000256" key="1">
    <source>
        <dbReference type="ARBA" id="ARBA00003141"/>
    </source>
</evidence>
<protein>
    <recommendedName>
        <fullName evidence="3 10">Pyruvate formate-lyase-activating enzyme</fullName>
        <ecNumber evidence="10">1.97.1.4</ecNumber>
    </recommendedName>
</protein>
<dbReference type="InterPro" id="IPR001989">
    <property type="entry name" value="Radical_activat_CS"/>
</dbReference>
<accession>A0A4V3ETB9</accession>
<dbReference type="PANTHER" id="PTHR30352:SF5">
    <property type="entry name" value="PYRUVATE FORMATE-LYASE 1-ACTIVATING ENZYME"/>
    <property type="match status" value="1"/>
</dbReference>
<dbReference type="Pfam" id="PF04055">
    <property type="entry name" value="Radical_SAM"/>
    <property type="match status" value="1"/>
</dbReference>
<keyword evidence="5 10" id="KW-0949">S-adenosyl-L-methionine</keyword>
<dbReference type="GO" id="GO:0005737">
    <property type="term" value="C:cytoplasm"/>
    <property type="evidence" value="ECO:0007669"/>
    <property type="project" value="UniProtKB-SubCell"/>
</dbReference>
<keyword evidence="13" id="KW-1185">Reference proteome</keyword>
<keyword evidence="8 10" id="KW-0408">Iron</keyword>
<dbReference type="OrthoDB" id="9782387at2"/>
<comment type="caution">
    <text evidence="12">The sequence shown here is derived from an EMBL/GenBank/DDBJ whole genome shotgun (WGS) entry which is preliminary data.</text>
</comment>
<dbReference type="InterPro" id="IPR012838">
    <property type="entry name" value="PFL1_activating"/>
</dbReference>
<evidence type="ECO:0000256" key="3">
    <source>
        <dbReference type="ARBA" id="ARBA00021356"/>
    </source>
</evidence>
<dbReference type="PIRSF" id="PIRSF000371">
    <property type="entry name" value="PFL_act_enz"/>
    <property type="match status" value="1"/>
</dbReference>
<dbReference type="SFLD" id="SFLDS00029">
    <property type="entry name" value="Radical_SAM"/>
    <property type="match status" value="2"/>
</dbReference>
<comment type="catalytic activity">
    <reaction evidence="10">
        <text>glycyl-[formate C-acetyltransferase] + reduced [flavodoxin] + S-adenosyl-L-methionine = glycin-2-yl radical-[formate C-acetyltransferase] + semiquinone [flavodoxin] + 5'-deoxyadenosine + L-methionine + H(+)</text>
        <dbReference type="Rhea" id="RHEA:19225"/>
        <dbReference type="Rhea" id="RHEA-COMP:10622"/>
        <dbReference type="Rhea" id="RHEA-COMP:12190"/>
        <dbReference type="Rhea" id="RHEA-COMP:12191"/>
        <dbReference type="Rhea" id="RHEA-COMP:14480"/>
        <dbReference type="ChEBI" id="CHEBI:15378"/>
        <dbReference type="ChEBI" id="CHEBI:17319"/>
        <dbReference type="ChEBI" id="CHEBI:29947"/>
        <dbReference type="ChEBI" id="CHEBI:32722"/>
        <dbReference type="ChEBI" id="CHEBI:57618"/>
        <dbReference type="ChEBI" id="CHEBI:57844"/>
        <dbReference type="ChEBI" id="CHEBI:59789"/>
        <dbReference type="ChEBI" id="CHEBI:140311"/>
        <dbReference type="EC" id="1.97.1.4"/>
    </reaction>
</comment>
<dbReference type="SFLD" id="SFLDG01067">
    <property type="entry name" value="SPASM/twitch_domain_containing"/>
    <property type="match status" value="1"/>
</dbReference>
<dbReference type="EMBL" id="SOAZ01000009">
    <property type="protein sequence ID" value="TDT61007.1"/>
    <property type="molecule type" value="Genomic_DNA"/>
</dbReference>
<dbReference type="InterPro" id="IPR034457">
    <property type="entry name" value="Organic_radical-activating"/>
</dbReference>
<keyword evidence="10" id="KW-0963">Cytoplasm</keyword>
<dbReference type="SUPFAM" id="SSF102114">
    <property type="entry name" value="Radical SAM enzymes"/>
    <property type="match status" value="1"/>
</dbReference>
<keyword evidence="4 10" id="KW-0004">4Fe-4S</keyword>
<evidence type="ECO:0000256" key="2">
    <source>
        <dbReference type="ARBA" id="ARBA00009777"/>
    </source>
</evidence>
<dbReference type="GO" id="GO:0046872">
    <property type="term" value="F:metal ion binding"/>
    <property type="evidence" value="ECO:0007669"/>
    <property type="project" value="UniProtKB-UniRule"/>
</dbReference>
<reference evidence="12 13" key="1">
    <citation type="submission" date="2019-03" db="EMBL/GenBank/DDBJ databases">
        <title>Genomic Encyclopedia of Type Strains, Phase IV (KMG-IV): sequencing the most valuable type-strain genomes for metagenomic binning, comparative biology and taxonomic classification.</title>
        <authorList>
            <person name="Goeker M."/>
        </authorList>
    </citation>
    <scope>NUCLEOTIDE SEQUENCE [LARGE SCALE GENOMIC DNA]</scope>
    <source>
        <strain evidence="12 13">DSM 24455</strain>
    </source>
</reference>
<dbReference type="EC" id="1.97.1.4" evidence="10"/>
<dbReference type="GO" id="GO:0043365">
    <property type="term" value="F:[formate-C-acetyltransferase]-activating enzyme activity"/>
    <property type="evidence" value="ECO:0007669"/>
    <property type="project" value="UniProtKB-UniRule"/>
</dbReference>
<organism evidence="12 13">
    <name type="scientific">Fonticella tunisiensis</name>
    <dbReference type="NCBI Taxonomy" id="1096341"/>
    <lineage>
        <taxon>Bacteria</taxon>
        <taxon>Bacillati</taxon>
        <taxon>Bacillota</taxon>
        <taxon>Clostridia</taxon>
        <taxon>Eubacteriales</taxon>
        <taxon>Clostridiaceae</taxon>
        <taxon>Fonticella</taxon>
    </lineage>
</organism>
<comment type="function">
    <text evidence="1 10">Activation of pyruvate formate-lyase under anaerobic conditions by generation of an organic free radical, using S-adenosylmethionine and reduced flavodoxin as cosubstrates to produce 5'-deoxy-adenosine.</text>
</comment>
<evidence type="ECO:0000256" key="4">
    <source>
        <dbReference type="ARBA" id="ARBA00022485"/>
    </source>
</evidence>
<keyword evidence="9 10" id="KW-0411">Iron-sulfur</keyword>
<keyword evidence="6 10" id="KW-0479">Metal-binding</keyword>
<gene>
    <name evidence="12" type="ORF">EDD71_1099</name>
</gene>
<evidence type="ECO:0000256" key="10">
    <source>
        <dbReference type="RuleBase" id="RU362053"/>
    </source>
</evidence>
<dbReference type="InterPro" id="IPR013785">
    <property type="entry name" value="Aldolase_TIM"/>
</dbReference>
<dbReference type="Proteomes" id="UP000295325">
    <property type="component" value="Unassembled WGS sequence"/>
</dbReference>
<dbReference type="RefSeq" id="WP_133627976.1">
    <property type="nucleotide sequence ID" value="NZ_SOAZ01000009.1"/>
</dbReference>
<evidence type="ECO:0000256" key="8">
    <source>
        <dbReference type="ARBA" id="ARBA00023004"/>
    </source>
</evidence>
<name>A0A4V3ETB9_9CLOT</name>
<dbReference type="SFLD" id="SFLDG01066">
    <property type="entry name" value="organic_radical-activating_enz"/>
    <property type="match status" value="1"/>
</dbReference>
<evidence type="ECO:0000313" key="12">
    <source>
        <dbReference type="EMBL" id="TDT61007.1"/>
    </source>
</evidence>
<evidence type="ECO:0000259" key="11">
    <source>
        <dbReference type="PROSITE" id="PS51918"/>
    </source>
</evidence>
<dbReference type="Gene3D" id="3.20.20.70">
    <property type="entry name" value="Aldolase class I"/>
    <property type="match status" value="1"/>
</dbReference>
<dbReference type="InterPro" id="IPR007197">
    <property type="entry name" value="rSAM"/>
</dbReference>
<dbReference type="GO" id="GO:0051539">
    <property type="term" value="F:4 iron, 4 sulfur cluster binding"/>
    <property type="evidence" value="ECO:0007669"/>
    <property type="project" value="UniProtKB-UniRule"/>
</dbReference>
<evidence type="ECO:0000256" key="5">
    <source>
        <dbReference type="ARBA" id="ARBA00022691"/>
    </source>
</evidence>
<dbReference type="InterPro" id="IPR012839">
    <property type="entry name" value="Organic_radical_activase"/>
</dbReference>
<dbReference type="PROSITE" id="PS01087">
    <property type="entry name" value="RADICAL_ACTIVATING"/>
    <property type="match status" value="1"/>
</dbReference>
<keyword evidence="12" id="KW-0456">Lyase</keyword>
<comment type="cofactor">
    <cofactor evidence="10">
        <name>[4Fe-4S] cluster</name>
        <dbReference type="ChEBI" id="CHEBI:49883"/>
    </cofactor>
    <text evidence="10">Binds 1 [4Fe-4S] cluster. The cluster is coordinated with 3 cysteines and an exchangeable S-adenosyl-L-methionine.</text>
</comment>
<evidence type="ECO:0000256" key="6">
    <source>
        <dbReference type="ARBA" id="ARBA00022723"/>
    </source>
</evidence>
<dbReference type="PANTHER" id="PTHR30352">
    <property type="entry name" value="PYRUVATE FORMATE-LYASE-ACTIVATING ENZYME"/>
    <property type="match status" value="1"/>
</dbReference>
<dbReference type="NCBIfam" id="TIGR02493">
    <property type="entry name" value="PFLA"/>
    <property type="match status" value="1"/>
</dbReference>
<evidence type="ECO:0000256" key="9">
    <source>
        <dbReference type="ARBA" id="ARBA00023014"/>
    </source>
</evidence>
<keyword evidence="12" id="KW-0670">Pyruvate</keyword>
<dbReference type="GO" id="GO:0016829">
    <property type="term" value="F:lyase activity"/>
    <property type="evidence" value="ECO:0007669"/>
    <property type="project" value="UniProtKB-KW"/>
</dbReference>
<dbReference type="AlphaFoldDB" id="A0A4V3ETB9"/>
<keyword evidence="7 10" id="KW-0560">Oxidoreductase</keyword>